<keyword evidence="3" id="KW-1185">Reference proteome</keyword>
<evidence type="ECO:0000256" key="1">
    <source>
        <dbReference type="SAM" id="Phobius"/>
    </source>
</evidence>
<gene>
    <name evidence="2" type="ORF">Vbra_9509</name>
</gene>
<dbReference type="VEuPathDB" id="CryptoDB:Vbra_9509"/>
<organism evidence="2 3">
    <name type="scientific">Vitrella brassicaformis (strain CCMP3155)</name>
    <dbReference type="NCBI Taxonomy" id="1169540"/>
    <lineage>
        <taxon>Eukaryota</taxon>
        <taxon>Sar</taxon>
        <taxon>Alveolata</taxon>
        <taxon>Colpodellida</taxon>
        <taxon>Vitrellaceae</taxon>
        <taxon>Vitrella</taxon>
    </lineage>
</organism>
<keyword evidence="1" id="KW-0472">Membrane</keyword>
<dbReference type="PhylomeDB" id="A0A0G4FWM8"/>
<proteinExistence type="predicted"/>
<dbReference type="Proteomes" id="UP000041254">
    <property type="component" value="Unassembled WGS sequence"/>
</dbReference>
<evidence type="ECO:0000313" key="2">
    <source>
        <dbReference type="EMBL" id="CEM19623.1"/>
    </source>
</evidence>
<keyword evidence="1" id="KW-1133">Transmembrane helix</keyword>
<dbReference type="InParanoid" id="A0A0G4FWM8"/>
<evidence type="ECO:0000313" key="3">
    <source>
        <dbReference type="Proteomes" id="UP000041254"/>
    </source>
</evidence>
<dbReference type="AlphaFoldDB" id="A0A0G4FWM8"/>
<reference evidence="2 3" key="1">
    <citation type="submission" date="2014-11" db="EMBL/GenBank/DDBJ databases">
        <authorList>
            <person name="Zhu J."/>
            <person name="Qi W."/>
            <person name="Song R."/>
        </authorList>
    </citation>
    <scope>NUCLEOTIDE SEQUENCE [LARGE SCALE GENOMIC DNA]</scope>
</reference>
<name>A0A0G4FWM8_VITBC</name>
<accession>A0A0G4FWM8</accession>
<feature type="transmembrane region" description="Helical" evidence="1">
    <location>
        <begin position="236"/>
        <end position="258"/>
    </location>
</feature>
<protein>
    <submittedName>
        <fullName evidence="2">Uncharacterized protein</fullName>
    </submittedName>
</protein>
<keyword evidence="1" id="KW-0812">Transmembrane</keyword>
<sequence>MSRLLRWTWRCFYRRVVHSRQLLSVSCENDDDDYLLQPLWIALADGDQGLPADVFARAVIPFLPVSDAVRLRAVGKAYGTQLIDEEFLLDQISSSLANQQLTGLIDVERHRGVDGSAPPLPPSLSRFGYLARCAYVIEQAAEWRSMAAFIRVAGVCGVSRRPPLIVLSAERVAAHLPDKASFHRLPAAMAANKIFGHVYGGGGAHLTEDDRGVAFVATLPTRPLCPLSGWPLLCRIAGLVLSILVAGLILSFAVTIGLRMAWFLHHRSREVQWYRLGERRFRVIERDEVWRLNPFICRTCRHTDPPVSCGDLSSADYHIYRSFSEFALDTLLQRLSYGGRINVVLDVKVGMRHACYRALRRNDLSGRSDMFVIDLRVELRYVDRPPALHVPMRVVVLLLGGGSVVASVSLYEGQIKVRTSEVVAADGVTVGERFPVTVAAVRAALEVTWTRE</sequence>
<dbReference type="EMBL" id="CDMY01000517">
    <property type="protein sequence ID" value="CEM19623.1"/>
    <property type="molecule type" value="Genomic_DNA"/>
</dbReference>